<keyword evidence="4" id="KW-0805">Transcription regulation</keyword>
<accession>A0ABQ2P3C1</accession>
<evidence type="ECO:0000256" key="5">
    <source>
        <dbReference type="ARBA" id="ARBA00023125"/>
    </source>
</evidence>
<feature type="DNA-binding region" description="OmpR/PhoB-type" evidence="8">
    <location>
        <begin position="133"/>
        <end position="232"/>
    </location>
</feature>
<dbReference type="InterPro" id="IPR001789">
    <property type="entry name" value="Sig_transdc_resp-reg_receiver"/>
</dbReference>
<keyword evidence="2 7" id="KW-0597">Phosphoprotein</keyword>
<sequence>MRSQKILLVDDEPGIIQMLEKMLRKEGYTFIRSAYSGKEVKEKISSTTYDLIVLDVMLPDTDGFQLCQEIRQKTNAPILFLTARSSDLDMLTGFGIWGDDYITKPFNPLEVAARIHAQFRRQEQYQQIAEPTAEVYHFGPVSLDKKAAQLLINGKAIACPAKEFELLLFLAEHPKQVFTAGQLYETVWGYDSFGDEKTVSIHIMRLRKKIEQDPKHPSLIVTLRGIGYKLVPPDTEDSP</sequence>
<organism evidence="11 12">
    <name type="scientific">Oceanobacillus neutriphilus</name>
    <dbReference type="NCBI Taxonomy" id="531815"/>
    <lineage>
        <taxon>Bacteria</taxon>
        <taxon>Bacillati</taxon>
        <taxon>Bacillota</taxon>
        <taxon>Bacilli</taxon>
        <taxon>Bacillales</taxon>
        <taxon>Bacillaceae</taxon>
        <taxon>Oceanobacillus</taxon>
    </lineage>
</organism>
<dbReference type="PROSITE" id="PS50110">
    <property type="entry name" value="RESPONSE_REGULATORY"/>
    <property type="match status" value="1"/>
</dbReference>
<keyword evidence="6" id="KW-0804">Transcription</keyword>
<dbReference type="InterPro" id="IPR039420">
    <property type="entry name" value="WalR-like"/>
</dbReference>
<evidence type="ECO:0000256" key="3">
    <source>
        <dbReference type="ARBA" id="ARBA00023012"/>
    </source>
</evidence>
<feature type="domain" description="Response regulatory" evidence="9">
    <location>
        <begin position="5"/>
        <end position="119"/>
    </location>
</feature>
<feature type="domain" description="OmpR/PhoB-type" evidence="10">
    <location>
        <begin position="133"/>
        <end position="232"/>
    </location>
</feature>
<name>A0ABQ2P3C1_9BACI</name>
<dbReference type="RefSeq" id="WP_188738492.1">
    <property type="nucleotide sequence ID" value="NZ_BMLW01000023.1"/>
</dbReference>
<dbReference type="InterPro" id="IPR011006">
    <property type="entry name" value="CheY-like_superfamily"/>
</dbReference>
<evidence type="ECO:0000256" key="4">
    <source>
        <dbReference type="ARBA" id="ARBA00023015"/>
    </source>
</evidence>
<gene>
    <name evidence="11" type="primary">mrsR2</name>
    <name evidence="11" type="ORF">GCM10011346_51080</name>
</gene>
<dbReference type="Gene3D" id="6.10.250.690">
    <property type="match status" value="1"/>
</dbReference>
<dbReference type="PANTHER" id="PTHR48111">
    <property type="entry name" value="REGULATOR OF RPOS"/>
    <property type="match status" value="1"/>
</dbReference>
<dbReference type="SUPFAM" id="SSF46894">
    <property type="entry name" value="C-terminal effector domain of the bipartite response regulators"/>
    <property type="match status" value="1"/>
</dbReference>
<evidence type="ECO:0000313" key="11">
    <source>
        <dbReference type="EMBL" id="GGP16974.1"/>
    </source>
</evidence>
<dbReference type="Pfam" id="PF00486">
    <property type="entry name" value="Trans_reg_C"/>
    <property type="match status" value="1"/>
</dbReference>
<dbReference type="CDD" id="cd00383">
    <property type="entry name" value="trans_reg_C"/>
    <property type="match status" value="1"/>
</dbReference>
<keyword evidence="12" id="KW-1185">Reference proteome</keyword>
<dbReference type="InterPro" id="IPR016032">
    <property type="entry name" value="Sig_transdc_resp-reg_C-effctor"/>
</dbReference>
<comment type="caution">
    <text evidence="11">The sequence shown here is derived from an EMBL/GenBank/DDBJ whole genome shotgun (WGS) entry which is preliminary data.</text>
</comment>
<dbReference type="InterPro" id="IPR036388">
    <property type="entry name" value="WH-like_DNA-bd_sf"/>
</dbReference>
<proteinExistence type="predicted"/>
<dbReference type="Gene3D" id="1.10.10.10">
    <property type="entry name" value="Winged helix-like DNA-binding domain superfamily/Winged helix DNA-binding domain"/>
    <property type="match status" value="1"/>
</dbReference>
<evidence type="ECO:0000256" key="1">
    <source>
        <dbReference type="ARBA" id="ARBA00004496"/>
    </source>
</evidence>
<dbReference type="SMART" id="SM00862">
    <property type="entry name" value="Trans_reg_C"/>
    <property type="match status" value="1"/>
</dbReference>
<keyword evidence="3" id="KW-0902">Two-component regulatory system</keyword>
<evidence type="ECO:0000256" key="2">
    <source>
        <dbReference type="ARBA" id="ARBA00022553"/>
    </source>
</evidence>
<evidence type="ECO:0000256" key="7">
    <source>
        <dbReference type="PROSITE-ProRule" id="PRU00169"/>
    </source>
</evidence>
<dbReference type="GO" id="GO:0003677">
    <property type="term" value="F:DNA binding"/>
    <property type="evidence" value="ECO:0007669"/>
    <property type="project" value="UniProtKB-KW"/>
</dbReference>
<evidence type="ECO:0000259" key="10">
    <source>
        <dbReference type="PROSITE" id="PS51755"/>
    </source>
</evidence>
<feature type="modified residue" description="4-aspartylphosphate" evidence="7">
    <location>
        <position position="55"/>
    </location>
</feature>
<dbReference type="SMART" id="SM00448">
    <property type="entry name" value="REC"/>
    <property type="match status" value="1"/>
</dbReference>
<evidence type="ECO:0000256" key="8">
    <source>
        <dbReference type="PROSITE-ProRule" id="PRU01091"/>
    </source>
</evidence>
<dbReference type="SUPFAM" id="SSF52172">
    <property type="entry name" value="CheY-like"/>
    <property type="match status" value="1"/>
</dbReference>
<comment type="subcellular location">
    <subcellularLocation>
        <location evidence="1">Cytoplasm</location>
    </subcellularLocation>
</comment>
<evidence type="ECO:0000313" key="12">
    <source>
        <dbReference type="Proteomes" id="UP000641206"/>
    </source>
</evidence>
<reference evidence="12" key="1">
    <citation type="journal article" date="2019" name="Int. J. Syst. Evol. Microbiol.">
        <title>The Global Catalogue of Microorganisms (GCM) 10K type strain sequencing project: providing services to taxonomists for standard genome sequencing and annotation.</title>
        <authorList>
            <consortium name="The Broad Institute Genomics Platform"/>
            <consortium name="The Broad Institute Genome Sequencing Center for Infectious Disease"/>
            <person name="Wu L."/>
            <person name="Ma J."/>
        </authorList>
    </citation>
    <scope>NUCLEOTIDE SEQUENCE [LARGE SCALE GENOMIC DNA]</scope>
    <source>
        <strain evidence="12">CGMCC 1.7693</strain>
    </source>
</reference>
<dbReference type="CDD" id="cd17574">
    <property type="entry name" value="REC_OmpR"/>
    <property type="match status" value="1"/>
</dbReference>
<dbReference type="Proteomes" id="UP000641206">
    <property type="component" value="Unassembled WGS sequence"/>
</dbReference>
<dbReference type="PROSITE" id="PS51755">
    <property type="entry name" value="OMPR_PHOB"/>
    <property type="match status" value="1"/>
</dbReference>
<evidence type="ECO:0000259" key="9">
    <source>
        <dbReference type="PROSITE" id="PS50110"/>
    </source>
</evidence>
<dbReference type="EMBL" id="BMLW01000023">
    <property type="protein sequence ID" value="GGP16974.1"/>
    <property type="molecule type" value="Genomic_DNA"/>
</dbReference>
<dbReference type="PANTHER" id="PTHR48111:SF52">
    <property type="entry name" value="TRANSCRIPTIONAL REGULATORY PROTEIN YVRH"/>
    <property type="match status" value="1"/>
</dbReference>
<evidence type="ECO:0000256" key="6">
    <source>
        <dbReference type="ARBA" id="ARBA00023163"/>
    </source>
</evidence>
<dbReference type="InterPro" id="IPR001867">
    <property type="entry name" value="OmpR/PhoB-type_DNA-bd"/>
</dbReference>
<dbReference type="Pfam" id="PF00072">
    <property type="entry name" value="Response_reg"/>
    <property type="match status" value="1"/>
</dbReference>
<dbReference type="Gene3D" id="3.40.50.2300">
    <property type="match status" value="1"/>
</dbReference>
<keyword evidence="5 8" id="KW-0238">DNA-binding</keyword>
<protein>
    <submittedName>
        <fullName evidence="11">DNA-binding response regulator</fullName>
    </submittedName>
</protein>